<reference evidence="11" key="1">
    <citation type="journal article" date="2019" name="Int. J. Syst. Evol. Microbiol.">
        <title>The Global Catalogue of Microorganisms (GCM) 10K type strain sequencing project: providing services to taxonomists for standard genome sequencing and annotation.</title>
        <authorList>
            <consortium name="The Broad Institute Genomics Platform"/>
            <consortium name="The Broad Institute Genome Sequencing Center for Infectious Disease"/>
            <person name="Wu L."/>
            <person name="Ma J."/>
        </authorList>
    </citation>
    <scope>NUCLEOTIDE SEQUENCE [LARGE SCALE GENOMIC DNA]</scope>
    <source>
        <strain evidence="11">JCM 4087</strain>
    </source>
</reference>
<evidence type="ECO:0000256" key="2">
    <source>
        <dbReference type="ARBA" id="ARBA00022475"/>
    </source>
</evidence>
<feature type="compositionally biased region" description="Polar residues" evidence="8">
    <location>
        <begin position="13"/>
        <end position="22"/>
    </location>
</feature>
<evidence type="ECO:0000256" key="9">
    <source>
        <dbReference type="SAM" id="Phobius"/>
    </source>
</evidence>
<dbReference type="PANTHER" id="PTHR33908">
    <property type="entry name" value="MANNOSYLTRANSFERASE YKCB-RELATED"/>
    <property type="match status" value="1"/>
</dbReference>
<feature type="region of interest" description="Disordered" evidence="8">
    <location>
        <begin position="1"/>
        <end position="30"/>
    </location>
</feature>
<keyword evidence="4 10" id="KW-0808">Transferase</keyword>
<keyword evidence="6 9" id="KW-1133">Transmembrane helix</keyword>
<dbReference type="GO" id="GO:0016757">
    <property type="term" value="F:glycosyltransferase activity"/>
    <property type="evidence" value="ECO:0007669"/>
    <property type="project" value="UniProtKB-KW"/>
</dbReference>
<sequence length="580" mass="64888">MNLSPESGPARNCSDSNGAEQGSGNGMRQRARVRRRFRLRLFLADLAPRPDAPFPLWMIFPVIFVALYVTHLSLLRLPYYWDEAGYYIPAAWDFFRTGTLIPTSTLTNAHPPLPSIYLALWWKLCGFHPAVTREAVLIVASLGLLAVWRLAQRLNPNPLVAFWTLVLTALYPIWFAQSTLAHADIFAAAATLWGLVYALPDSARRPGTHSLWPAAVWFSVAALAKETSIITPLALAGFEIGAALRATRPVRKRGLQIAAWYLVCLLPLAAWYAYHYSKTGFLFGNPEFLRYNATSTLDPLRILAAFGHRLLHLFAHMNMFVPVLCTAAAMVLDPRKDAYGQSPDRISFTVQARIYFLLLANALAFSVLGGALLTRYLLPMYPLVLLVAVSTFNRRVRYWQLLAVFSAAAFVVALFINPPYGFAPEDNLTYAHVIRLHQRAIRQLVSRYPGSTVLTAWPVSDELRRPELGYVTTPFDVESIDDFTSGQIDRAAEEAEKYSSALVFSTKEEPAVPLRLDSAKMEAEYFGMHRDLSPAQIARKLDGEISWQASDGLQWAAVLRFQRAVEAKQEHPDTSLSASR</sequence>
<evidence type="ECO:0000256" key="6">
    <source>
        <dbReference type="ARBA" id="ARBA00022989"/>
    </source>
</evidence>
<keyword evidence="11" id="KW-1185">Reference proteome</keyword>
<feature type="transmembrane region" description="Helical" evidence="9">
    <location>
        <begin position="398"/>
        <end position="416"/>
    </location>
</feature>
<keyword evidence="5 9" id="KW-0812">Transmembrane</keyword>
<protein>
    <submittedName>
        <fullName evidence="10">ArnT family glycosyltransferase</fullName>
        <ecNumber evidence="10">2.4.-.-</ecNumber>
    </submittedName>
</protein>
<feature type="transmembrane region" description="Helical" evidence="9">
    <location>
        <begin position="157"/>
        <end position="174"/>
    </location>
</feature>
<dbReference type="Proteomes" id="UP001596091">
    <property type="component" value="Unassembled WGS sequence"/>
</dbReference>
<evidence type="ECO:0000256" key="8">
    <source>
        <dbReference type="SAM" id="MobiDB-lite"/>
    </source>
</evidence>
<evidence type="ECO:0000256" key="1">
    <source>
        <dbReference type="ARBA" id="ARBA00004651"/>
    </source>
</evidence>
<feature type="transmembrane region" description="Helical" evidence="9">
    <location>
        <begin position="54"/>
        <end position="75"/>
    </location>
</feature>
<evidence type="ECO:0000256" key="7">
    <source>
        <dbReference type="ARBA" id="ARBA00023136"/>
    </source>
</evidence>
<evidence type="ECO:0000256" key="5">
    <source>
        <dbReference type="ARBA" id="ARBA00022692"/>
    </source>
</evidence>
<dbReference type="RefSeq" id="WP_263338653.1">
    <property type="nucleotide sequence ID" value="NZ_JAGSYH010000004.1"/>
</dbReference>
<name>A0ABW1EDT8_9BACT</name>
<keyword evidence="2" id="KW-1003">Cell membrane</keyword>
<evidence type="ECO:0000256" key="3">
    <source>
        <dbReference type="ARBA" id="ARBA00022676"/>
    </source>
</evidence>
<accession>A0ABW1EDT8</accession>
<feature type="transmembrane region" description="Helical" evidence="9">
    <location>
        <begin position="181"/>
        <end position="199"/>
    </location>
</feature>
<evidence type="ECO:0000313" key="11">
    <source>
        <dbReference type="Proteomes" id="UP001596091"/>
    </source>
</evidence>
<organism evidence="10 11">
    <name type="scientific">Acidicapsa dinghuensis</name>
    <dbReference type="NCBI Taxonomy" id="2218256"/>
    <lineage>
        <taxon>Bacteria</taxon>
        <taxon>Pseudomonadati</taxon>
        <taxon>Acidobacteriota</taxon>
        <taxon>Terriglobia</taxon>
        <taxon>Terriglobales</taxon>
        <taxon>Acidobacteriaceae</taxon>
        <taxon>Acidicapsa</taxon>
    </lineage>
</organism>
<evidence type="ECO:0000313" key="10">
    <source>
        <dbReference type="EMBL" id="MFC5862263.1"/>
    </source>
</evidence>
<feature type="transmembrane region" description="Helical" evidence="9">
    <location>
        <begin position="257"/>
        <end position="274"/>
    </location>
</feature>
<comment type="subcellular location">
    <subcellularLocation>
        <location evidence="1">Cell membrane</location>
        <topology evidence="1">Multi-pass membrane protein</topology>
    </subcellularLocation>
</comment>
<evidence type="ECO:0000256" key="4">
    <source>
        <dbReference type="ARBA" id="ARBA00022679"/>
    </source>
</evidence>
<gene>
    <name evidence="10" type="ORF">ACFPT7_08155</name>
</gene>
<keyword evidence="3 10" id="KW-0328">Glycosyltransferase</keyword>
<dbReference type="InterPro" id="IPR050297">
    <property type="entry name" value="LipidA_mod_glycosyltrf_83"/>
</dbReference>
<comment type="caution">
    <text evidence="10">The sequence shown here is derived from an EMBL/GenBank/DDBJ whole genome shotgun (WGS) entry which is preliminary data.</text>
</comment>
<dbReference type="EC" id="2.4.-.-" evidence="10"/>
<dbReference type="PANTHER" id="PTHR33908:SF11">
    <property type="entry name" value="MEMBRANE PROTEIN"/>
    <property type="match status" value="1"/>
</dbReference>
<keyword evidence="7 9" id="KW-0472">Membrane</keyword>
<feature type="transmembrane region" description="Helical" evidence="9">
    <location>
        <begin position="313"/>
        <end position="333"/>
    </location>
</feature>
<proteinExistence type="predicted"/>
<feature type="transmembrane region" description="Helical" evidence="9">
    <location>
        <begin position="354"/>
        <end position="378"/>
    </location>
</feature>
<dbReference type="EMBL" id="JBHSPH010000002">
    <property type="protein sequence ID" value="MFC5862263.1"/>
    <property type="molecule type" value="Genomic_DNA"/>
</dbReference>